<dbReference type="CDD" id="cd00130">
    <property type="entry name" value="PAS"/>
    <property type="match status" value="1"/>
</dbReference>
<dbReference type="InterPro" id="IPR000014">
    <property type="entry name" value="PAS"/>
</dbReference>
<dbReference type="Pfam" id="PF02518">
    <property type="entry name" value="HATPase_c"/>
    <property type="match status" value="1"/>
</dbReference>
<dbReference type="EC" id="2.7.13.3" evidence="3"/>
<dbReference type="Gene3D" id="3.30.565.10">
    <property type="entry name" value="Histidine kinase-like ATPase, C-terminal domain"/>
    <property type="match status" value="1"/>
</dbReference>
<keyword evidence="6" id="KW-0418">Kinase</keyword>
<dbReference type="InterPro" id="IPR050736">
    <property type="entry name" value="Sensor_HK_Regulatory"/>
</dbReference>
<keyword evidence="11" id="KW-1185">Reference proteome</keyword>
<dbReference type="PANTHER" id="PTHR43711:SF1">
    <property type="entry name" value="HISTIDINE KINASE 1"/>
    <property type="match status" value="1"/>
</dbReference>
<protein>
    <recommendedName>
        <fullName evidence="3">histidine kinase</fullName>
        <ecNumber evidence="3">2.7.13.3</ecNumber>
    </recommendedName>
</protein>
<dbReference type="Pfam" id="PF01590">
    <property type="entry name" value="GAF"/>
    <property type="match status" value="2"/>
</dbReference>
<dbReference type="GO" id="GO:0006355">
    <property type="term" value="P:regulation of DNA-templated transcription"/>
    <property type="evidence" value="ECO:0007669"/>
    <property type="project" value="InterPro"/>
</dbReference>
<dbReference type="InterPro" id="IPR003594">
    <property type="entry name" value="HATPase_dom"/>
</dbReference>
<dbReference type="InterPro" id="IPR035965">
    <property type="entry name" value="PAS-like_dom_sf"/>
</dbReference>
<accession>A0A316FBQ0</accession>
<dbReference type="PROSITE" id="PS50112">
    <property type="entry name" value="PAS"/>
    <property type="match status" value="1"/>
</dbReference>
<dbReference type="InterPro" id="IPR013767">
    <property type="entry name" value="PAS_fold"/>
</dbReference>
<dbReference type="InterPro" id="IPR003661">
    <property type="entry name" value="HisK_dim/P_dom"/>
</dbReference>
<dbReference type="Gene3D" id="3.30.450.40">
    <property type="match status" value="2"/>
</dbReference>
<dbReference type="SMART" id="SM00387">
    <property type="entry name" value="HATPase_c"/>
    <property type="match status" value="1"/>
</dbReference>
<comment type="catalytic activity">
    <reaction evidence="1">
        <text>ATP + protein L-histidine = ADP + protein N-phospho-L-histidine.</text>
        <dbReference type="EC" id="2.7.13.3"/>
    </reaction>
</comment>
<dbReference type="NCBIfam" id="TIGR00229">
    <property type="entry name" value="sensory_box"/>
    <property type="match status" value="1"/>
</dbReference>
<feature type="domain" description="PAS" evidence="9">
    <location>
        <begin position="179"/>
        <end position="226"/>
    </location>
</feature>
<dbReference type="CDD" id="cd00082">
    <property type="entry name" value="HisKA"/>
    <property type="match status" value="1"/>
</dbReference>
<dbReference type="SMART" id="SM00091">
    <property type="entry name" value="PAS"/>
    <property type="match status" value="2"/>
</dbReference>
<dbReference type="Gene3D" id="3.30.450.20">
    <property type="entry name" value="PAS domain"/>
    <property type="match status" value="2"/>
</dbReference>
<name>A0A316FBQ0_9ACTN</name>
<keyword evidence="5" id="KW-0808">Transferase</keyword>
<reference evidence="10 11" key="1">
    <citation type="submission" date="2018-05" db="EMBL/GenBank/DDBJ databases">
        <title>Genomic Encyclopedia of Archaeal and Bacterial Type Strains, Phase II (KMG-II): from individual species to whole genera.</title>
        <authorList>
            <person name="Goeker M."/>
        </authorList>
    </citation>
    <scope>NUCLEOTIDE SEQUENCE [LARGE SCALE GENOMIC DNA]</scope>
    <source>
        <strain evidence="10 11">DSM 45184</strain>
    </source>
</reference>
<dbReference type="Proteomes" id="UP000245697">
    <property type="component" value="Unassembled WGS sequence"/>
</dbReference>
<evidence type="ECO:0000259" key="8">
    <source>
        <dbReference type="PROSITE" id="PS50109"/>
    </source>
</evidence>
<dbReference type="InterPro" id="IPR036890">
    <property type="entry name" value="HATPase_C_sf"/>
</dbReference>
<organism evidence="10 11">
    <name type="scientific">Actinoplanes xinjiangensis</name>
    <dbReference type="NCBI Taxonomy" id="512350"/>
    <lineage>
        <taxon>Bacteria</taxon>
        <taxon>Bacillati</taxon>
        <taxon>Actinomycetota</taxon>
        <taxon>Actinomycetes</taxon>
        <taxon>Micromonosporales</taxon>
        <taxon>Micromonosporaceae</taxon>
        <taxon>Actinoplanes</taxon>
    </lineage>
</organism>
<comment type="subcellular location">
    <subcellularLocation>
        <location evidence="2">Cell membrane</location>
    </subcellularLocation>
</comment>
<evidence type="ECO:0000256" key="2">
    <source>
        <dbReference type="ARBA" id="ARBA00004236"/>
    </source>
</evidence>
<evidence type="ECO:0000256" key="6">
    <source>
        <dbReference type="ARBA" id="ARBA00022777"/>
    </source>
</evidence>
<dbReference type="SMART" id="SM00065">
    <property type="entry name" value="GAF"/>
    <property type="match status" value="2"/>
</dbReference>
<dbReference type="SUPFAM" id="SSF55874">
    <property type="entry name" value="ATPase domain of HSP90 chaperone/DNA topoisomerase II/histidine kinase"/>
    <property type="match status" value="1"/>
</dbReference>
<dbReference type="PANTHER" id="PTHR43711">
    <property type="entry name" value="TWO-COMPONENT HISTIDINE KINASE"/>
    <property type="match status" value="1"/>
</dbReference>
<dbReference type="FunFam" id="3.30.565.10:FF:000006">
    <property type="entry name" value="Sensor histidine kinase WalK"/>
    <property type="match status" value="1"/>
</dbReference>
<evidence type="ECO:0000256" key="1">
    <source>
        <dbReference type="ARBA" id="ARBA00000085"/>
    </source>
</evidence>
<evidence type="ECO:0000259" key="9">
    <source>
        <dbReference type="PROSITE" id="PS50112"/>
    </source>
</evidence>
<dbReference type="SUPFAM" id="SSF55781">
    <property type="entry name" value="GAF domain-like"/>
    <property type="match status" value="2"/>
</dbReference>
<dbReference type="InterPro" id="IPR029016">
    <property type="entry name" value="GAF-like_dom_sf"/>
</dbReference>
<dbReference type="SUPFAM" id="SSF47384">
    <property type="entry name" value="Homodimeric domain of signal transducing histidine kinase"/>
    <property type="match status" value="1"/>
</dbReference>
<dbReference type="OrthoDB" id="3273043at2"/>
<proteinExistence type="predicted"/>
<dbReference type="RefSeq" id="WP_158319391.1">
    <property type="nucleotide sequence ID" value="NZ_BONA01000063.1"/>
</dbReference>
<keyword evidence="7" id="KW-0902">Two-component regulatory system</keyword>
<dbReference type="SUPFAM" id="SSF55785">
    <property type="entry name" value="PYP-like sensor domain (PAS domain)"/>
    <property type="match status" value="2"/>
</dbReference>
<comment type="caution">
    <text evidence="10">The sequence shown here is derived from an EMBL/GenBank/DDBJ whole genome shotgun (WGS) entry which is preliminary data.</text>
</comment>
<evidence type="ECO:0000313" key="10">
    <source>
        <dbReference type="EMBL" id="PWK43505.1"/>
    </source>
</evidence>
<dbReference type="SMART" id="SM00388">
    <property type="entry name" value="HisKA"/>
    <property type="match status" value="1"/>
</dbReference>
<feature type="domain" description="Histidine kinase" evidence="8">
    <location>
        <begin position="615"/>
        <end position="832"/>
    </location>
</feature>
<dbReference type="AlphaFoldDB" id="A0A316FBQ0"/>
<keyword evidence="4" id="KW-0597">Phosphoprotein</keyword>
<dbReference type="PRINTS" id="PR00344">
    <property type="entry name" value="BCTRLSENSOR"/>
</dbReference>
<sequence length="838" mass="90057">MFVLDEAVIGDAARLAAVERTRRVLPAQPIPLDGIARLAAGLLHTSMAAVTLVGEQEEFFVGVTGMPESLTSQRRAPLAYSVCKYVVSHDHPVVCGDMRGDDHEQLHEHLLMTEFGVRAFLGVPVRDGQDRAVGSLTVFDTTARQWTDDETAVLLEIAELLRPPDVEEAAVATLDSAALLDSVQEAFLALDPDGVVVGFNRAAENLLGFTADQVCGRHFDDRLLPDYGGQPIAAALGRLFAAGPHRPVLREVDVRHRDGHRLTARASMSVVRGSAGPLACVFLTDLSERAAAQELADRHSSFLAALLDSLTVGVIACDGEGRVVLLNRVLREIQGLPATGAVPEDYPASVEGLLHDTARQPMPWRQTPLMRAYRGDHVEAVDVLTIAPGHPARIFATTAQPITTGDGRLLGAVAVAHELTAMRRAERFRSCHLTVQEVLTAAGSIAEATPHVLRVLATTLGWPCAELFLIDELTGELRPVGHWDASGGDQNDDGDFFGHVPVRGHGITGRVWQTERAMWVPDIAGSADLNNPFEQSRVRACARHGIRTVLAVPVRDGGTLLGVLTCYASAPEPHEQLLTVLLDGVAAQLAVYVALRRTEQLNRQLARAQDDFIALVGHEMRTPLTSIAANAEMLGDDADALDGEHRQMVDAITRNTSVLQQIIDTLLELAGMESGHLTPRTEDVDLAAIVADAVRRARHGAADSGVRLRCDLPPRLALHGDGARLRQVVDDLLSNAVRYSPLGGDVDVLLTADDDMAELRVSDTGIGTPAQERDRVFDRFFRGSNVRHHGTAGSGLGLSLARTIVGLHSGTIRLTGNEPSGTVVTVRLSVRQPARPPA</sequence>
<dbReference type="InterPro" id="IPR003018">
    <property type="entry name" value="GAF"/>
</dbReference>
<gene>
    <name evidence="10" type="ORF">BC793_113187</name>
</gene>
<dbReference type="InterPro" id="IPR004358">
    <property type="entry name" value="Sig_transdc_His_kin-like_C"/>
</dbReference>
<evidence type="ECO:0000313" key="11">
    <source>
        <dbReference type="Proteomes" id="UP000245697"/>
    </source>
</evidence>
<evidence type="ECO:0000256" key="5">
    <source>
        <dbReference type="ARBA" id="ARBA00022679"/>
    </source>
</evidence>
<evidence type="ECO:0000256" key="7">
    <source>
        <dbReference type="ARBA" id="ARBA00023012"/>
    </source>
</evidence>
<dbReference type="InterPro" id="IPR036097">
    <property type="entry name" value="HisK_dim/P_sf"/>
</dbReference>
<dbReference type="GO" id="GO:0005886">
    <property type="term" value="C:plasma membrane"/>
    <property type="evidence" value="ECO:0007669"/>
    <property type="project" value="UniProtKB-SubCell"/>
</dbReference>
<dbReference type="Pfam" id="PF00989">
    <property type="entry name" value="PAS"/>
    <property type="match status" value="1"/>
</dbReference>
<dbReference type="EMBL" id="QGGR01000013">
    <property type="protein sequence ID" value="PWK43505.1"/>
    <property type="molecule type" value="Genomic_DNA"/>
</dbReference>
<dbReference type="Pfam" id="PF00512">
    <property type="entry name" value="HisKA"/>
    <property type="match status" value="1"/>
</dbReference>
<dbReference type="GO" id="GO:0000155">
    <property type="term" value="F:phosphorelay sensor kinase activity"/>
    <property type="evidence" value="ECO:0007669"/>
    <property type="project" value="InterPro"/>
</dbReference>
<evidence type="ECO:0000256" key="3">
    <source>
        <dbReference type="ARBA" id="ARBA00012438"/>
    </source>
</evidence>
<evidence type="ECO:0000256" key="4">
    <source>
        <dbReference type="ARBA" id="ARBA00022553"/>
    </source>
</evidence>
<dbReference type="Gene3D" id="1.10.287.130">
    <property type="match status" value="1"/>
</dbReference>
<dbReference type="InterPro" id="IPR005467">
    <property type="entry name" value="His_kinase_dom"/>
</dbReference>
<dbReference type="PROSITE" id="PS50109">
    <property type="entry name" value="HIS_KIN"/>
    <property type="match status" value="1"/>
</dbReference>